<dbReference type="SUPFAM" id="SSF55729">
    <property type="entry name" value="Acyl-CoA N-acyltransferases (Nat)"/>
    <property type="match status" value="1"/>
</dbReference>
<keyword evidence="9" id="KW-0012">Acyltransferase</keyword>
<evidence type="ECO:0000256" key="11">
    <source>
        <dbReference type="ARBA" id="ARBA00049524"/>
    </source>
</evidence>
<dbReference type="CDD" id="cd04301">
    <property type="entry name" value="NAT_SF"/>
    <property type="match status" value="1"/>
</dbReference>
<dbReference type="InterPro" id="IPR000182">
    <property type="entry name" value="GNAT_dom"/>
</dbReference>
<dbReference type="GO" id="GO:1990189">
    <property type="term" value="F:protein N-terminal-serine acetyltransferase activity"/>
    <property type="evidence" value="ECO:0007669"/>
    <property type="project" value="UniProtKB-EC"/>
</dbReference>
<evidence type="ECO:0000256" key="3">
    <source>
        <dbReference type="ARBA" id="ARBA00008870"/>
    </source>
</evidence>
<keyword evidence="15" id="KW-1185">Reference proteome</keyword>
<dbReference type="GO" id="GO:0010485">
    <property type="term" value="F:histone H4 acetyltransferase activity"/>
    <property type="evidence" value="ECO:0007669"/>
    <property type="project" value="InterPro"/>
</dbReference>
<comment type="similarity">
    <text evidence="3">Belongs to the acetyltransferase family. NAA40 subfamily.</text>
</comment>
<dbReference type="PANTHER" id="PTHR20531:SF1">
    <property type="entry name" value="N-ALPHA-ACETYLTRANSFERASE 40"/>
    <property type="match status" value="1"/>
</dbReference>
<evidence type="ECO:0000256" key="10">
    <source>
        <dbReference type="ARBA" id="ARBA00047821"/>
    </source>
</evidence>
<reference evidence="14" key="1">
    <citation type="submission" date="2023-11" db="EMBL/GenBank/DDBJ databases">
        <authorList>
            <person name="Alioto T."/>
            <person name="Alioto T."/>
            <person name="Gomez Garrido J."/>
        </authorList>
    </citation>
    <scope>NUCLEOTIDE SEQUENCE</scope>
</reference>
<feature type="compositionally biased region" description="Basic residues" evidence="12">
    <location>
        <begin position="478"/>
        <end position="487"/>
    </location>
</feature>
<evidence type="ECO:0000256" key="1">
    <source>
        <dbReference type="ARBA" id="ARBA00004123"/>
    </source>
</evidence>
<dbReference type="EMBL" id="CAVMBE010000071">
    <property type="protein sequence ID" value="CAK4032804.1"/>
    <property type="molecule type" value="Genomic_DNA"/>
</dbReference>
<proteinExistence type="inferred from homology"/>
<comment type="catalytic activity">
    <reaction evidence="10">
        <text>N-terminal L-seryl-[histone H2A] + acetyl-CoA = N-terminal N(alpha)-acetyl-L-seryl-[histone H2A] + CoA + H(+)</text>
        <dbReference type="Rhea" id="RHEA:50600"/>
        <dbReference type="Rhea" id="RHEA-COMP:12742"/>
        <dbReference type="Rhea" id="RHEA-COMP:12744"/>
        <dbReference type="ChEBI" id="CHEBI:15378"/>
        <dbReference type="ChEBI" id="CHEBI:57287"/>
        <dbReference type="ChEBI" id="CHEBI:57288"/>
        <dbReference type="ChEBI" id="CHEBI:64738"/>
        <dbReference type="ChEBI" id="CHEBI:83690"/>
        <dbReference type="EC" id="2.3.1.257"/>
    </reaction>
</comment>
<keyword evidence="7" id="KW-0808">Transferase</keyword>
<organism evidence="14 15">
    <name type="scientific">Lecanosticta acicola</name>
    <dbReference type="NCBI Taxonomy" id="111012"/>
    <lineage>
        <taxon>Eukaryota</taxon>
        <taxon>Fungi</taxon>
        <taxon>Dikarya</taxon>
        <taxon>Ascomycota</taxon>
        <taxon>Pezizomycotina</taxon>
        <taxon>Dothideomycetes</taxon>
        <taxon>Dothideomycetidae</taxon>
        <taxon>Mycosphaerellales</taxon>
        <taxon>Mycosphaerellaceae</taxon>
        <taxon>Lecanosticta</taxon>
    </lineage>
</organism>
<evidence type="ECO:0000256" key="7">
    <source>
        <dbReference type="ARBA" id="ARBA00022679"/>
    </source>
</evidence>
<dbReference type="AlphaFoldDB" id="A0AAI8Z5C6"/>
<dbReference type="InterPro" id="IPR039949">
    <property type="entry name" value="NAA40"/>
</dbReference>
<evidence type="ECO:0000313" key="14">
    <source>
        <dbReference type="EMBL" id="CAK4032804.1"/>
    </source>
</evidence>
<comment type="catalytic activity">
    <reaction evidence="11">
        <text>N-terminal L-seryl-[histone H4] + acetyl-CoA = N-terminal N(alpha)-acetyl-L-seryl-[histone H4] + CoA + H(+)</text>
        <dbReference type="Rhea" id="RHEA:50596"/>
        <dbReference type="Rhea" id="RHEA-COMP:12740"/>
        <dbReference type="Rhea" id="RHEA-COMP:12743"/>
        <dbReference type="ChEBI" id="CHEBI:15378"/>
        <dbReference type="ChEBI" id="CHEBI:57287"/>
        <dbReference type="ChEBI" id="CHEBI:57288"/>
        <dbReference type="ChEBI" id="CHEBI:64738"/>
        <dbReference type="ChEBI" id="CHEBI:83690"/>
        <dbReference type="EC" id="2.3.1.257"/>
    </reaction>
</comment>
<keyword evidence="8" id="KW-0539">Nucleus</keyword>
<protein>
    <recommendedName>
        <fullName evidence="5">N-alpha-acetyltransferase 40</fullName>
        <ecNumber evidence="4">2.3.1.257</ecNumber>
    </recommendedName>
</protein>
<evidence type="ECO:0000259" key="13">
    <source>
        <dbReference type="PROSITE" id="PS51186"/>
    </source>
</evidence>
<evidence type="ECO:0000256" key="12">
    <source>
        <dbReference type="SAM" id="MobiDB-lite"/>
    </source>
</evidence>
<evidence type="ECO:0000256" key="8">
    <source>
        <dbReference type="ARBA" id="ARBA00023242"/>
    </source>
</evidence>
<evidence type="ECO:0000313" key="15">
    <source>
        <dbReference type="Proteomes" id="UP001296104"/>
    </source>
</evidence>
<evidence type="ECO:0000256" key="6">
    <source>
        <dbReference type="ARBA" id="ARBA00022490"/>
    </source>
</evidence>
<name>A0AAI8Z5C6_9PEZI</name>
<keyword evidence="6" id="KW-0963">Cytoplasm</keyword>
<dbReference type="GO" id="GO:0043998">
    <property type="term" value="F:histone H2A acetyltransferase activity"/>
    <property type="evidence" value="ECO:0007669"/>
    <property type="project" value="InterPro"/>
</dbReference>
<feature type="domain" description="N-acetyltransferase" evidence="13">
    <location>
        <begin position="88"/>
        <end position="260"/>
    </location>
</feature>
<evidence type="ECO:0000256" key="4">
    <source>
        <dbReference type="ARBA" id="ARBA00012950"/>
    </source>
</evidence>
<accession>A0AAI8Z5C6</accession>
<feature type="region of interest" description="Disordered" evidence="12">
    <location>
        <begin position="474"/>
        <end position="528"/>
    </location>
</feature>
<dbReference type="Proteomes" id="UP001296104">
    <property type="component" value="Unassembled WGS sequence"/>
</dbReference>
<dbReference type="PANTHER" id="PTHR20531">
    <property type="entry name" value="N-ALPHA-ACETYLTRANSFERASE 40"/>
    <property type="match status" value="1"/>
</dbReference>
<evidence type="ECO:0000256" key="5">
    <source>
        <dbReference type="ARBA" id="ARBA00015043"/>
    </source>
</evidence>
<evidence type="ECO:0000256" key="9">
    <source>
        <dbReference type="ARBA" id="ARBA00023315"/>
    </source>
</evidence>
<dbReference type="EC" id="2.3.1.257" evidence="4"/>
<evidence type="ECO:0000256" key="2">
    <source>
        <dbReference type="ARBA" id="ARBA00004496"/>
    </source>
</evidence>
<sequence length="556" mass="63579">MRDQNYSMAKRKSDALSQPAVNENIAAPPAQNSNSARKKSKKTPSESSASSLIDTANSLDPESFAKRYHGLQYREYGSGSGRSLVSLKFADELTPGECDECLNLIASTSRKDYESSNWGWHPKRKKREMKEKEMRYLLVRRPLPGEASQRADDTEFEGFLSFMLTHDSTPAVPVLYIYEIHLTEAARGKGLGRFLMASAESFARSVGVDKVVLTCFLCNVVARNLYLRLGFGTDVCSPGDRKTRNKVVKVDYVIMSKDLKRNEITTNAHEVMEDEDMDVSVSPEANEIPSLDNSPEILRAWTKTIKETELLSLGLEAADSARQQLSEGNKEQATRHMTILQALYQTLQTQWEATRDLDELLREQTYHLKCQIFDIERLAETLKPTPNLKREPSSTETIPDDENFDMEKATEQVYSAFYTLMRKAEEVDNRLDDVADREQELELLENDLDEREEELDSWENDLYEREKALAEREERLSRSKQRFKRQKDRYGVSGESEVFRQDADDEGEMPQALSREGEQVRALPWRQESPARDKVNLWLQNSSGEQSFLAATTPEE</sequence>
<comment type="subcellular location">
    <subcellularLocation>
        <location evidence="2">Cytoplasm</location>
    </subcellularLocation>
    <subcellularLocation>
        <location evidence="1">Nucleus</location>
    </subcellularLocation>
</comment>
<dbReference type="GO" id="GO:0005737">
    <property type="term" value="C:cytoplasm"/>
    <property type="evidence" value="ECO:0007669"/>
    <property type="project" value="UniProtKB-SubCell"/>
</dbReference>
<gene>
    <name evidence="14" type="ORF">LECACI_7A007962</name>
</gene>
<comment type="caution">
    <text evidence="14">The sequence shown here is derived from an EMBL/GenBank/DDBJ whole genome shotgun (WGS) entry which is preliminary data.</text>
</comment>
<feature type="region of interest" description="Disordered" evidence="12">
    <location>
        <begin position="1"/>
        <end position="54"/>
    </location>
</feature>
<dbReference type="PROSITE" id="PS51186">
    <property type="entry name" value="GNAT"/>
    <property type="match status" value="1"/>
</dbReference>
<dbReference type="Gene3D" id="3.40.630.30">
    <property type="match status" value="1"/>
</dbReference>
<dbReference type="GO" id="GO:0005634">
    <property type="term" value="C:nucleus"/>
    <property type="evidence" value="ECO:0007669"/>
    <property type="project" value="UniProtKB-SubCell"/>
</dbReference>
<dbReference type="InterPro" id="IPR016181">
    <property type="entry name" value="Acyl_CoA_acyltransferase"/>
</dbReference>
<dbReference type="Pfam" id="PF00583">
    <property type="entry name" value="Acetyltransf_1"/>
    <property type="match status" value="1"/>
</dbReference>